<dbReference type="InterPro" id="IPR015854">
    <property type="entry name" value="ABC_transpr_LolD-like"/>
</dbReference>
<proteinExistence type="inferred from homology"/>
<gene>
    <name evidence="5" type="ORF">EI163_15495</name>
</gene>
<dbReference type="InterPro" id="IPR027417">
    <property type="entry name" value="P-loop_NTPase"/>
</dbReference>
<dbReference type="Proteomes" id="UP000754821">
    <property type="component" value="Unassembled WGS sequence"/>
</dbReference>
<comment type="similarity">
    <text evidence="1">Belongs to the ABC transporter superfamily.</text>
</comment>
<evidence type="ECO:0000256" key="2">
    <source>
        <dbReference type="ARBA" id="ARBA00022741"/>
    </source>
</evidence>
<dbReference type="Gene3D" id="3.40.50.300">
    <property type="entry name" value="P-loop containing nucleotide triphosphate hydrolases"/>
    <property type="match status" value="1"/>
</dbReference>
<dbReference type="PANTHER" id="PTHR24220">
    <property type="entry name" value="IMPORT ATP-BINDING PROTEIN"/>
    <property type="match status" value="1"/>
</dbReference>
<feature type="domain" description="ABC transporter" evidence="4">
    <location>
        <begin position="2"/>
        <end position="231"/>
    </location>
</feature>
<organism evidence="5 6">
    <name type="scientific">Halomonas citrativorans</name>
    <dbReference type="NCBI Taxonomy" id="2742612"/>
    <lineage>
        <taxon>Bacteria</taxon>
        <taxon>Pseudomonadati</taxon>
        <taxon>Pseudomonadota</taxon>
        <taxon>Gammaproteobacteria</taxon>
        <taxon>Oceanospirillales</taxon>
        <taxon>Halomonadaceae</taxon>
        <taxon>Halomonas</taxon>
    </lineage>
</organism>
<evidence type="ECO:0000313" key="5">
    <source>
        <dbReference type="EMBL" id="MBE0404944.1"/>
    </source>
</evidence>
<dbReference type="GO" id="GO:0005524">
    <property type="term" value="F:ATP binding"/>
    <property type="evidence" value="ECO:0007669"/>
    <property type="project" value="UniProtKB-KW"/>
</dbReference>
<dbReference type="SMART" id="SM00382">
    <property type="entry name" value="AAA"/>
    <property type="match status" value="1"/>
</dbReference>
<keyword evidence="6" id="KW-1185">Reference proteome</keyword>
<evidence type="ECO:0000256" key="3">
    <source>
        <dbReference type="ARBA" id="ARBA00022840"/>
    </source>
</evidence>
<dbReference type="SUPFAM" id="SSF52540">
    <property type="entry name" value="P-loop containing nucleoside triphosphate hydrolases"/>
    <property type="match status" value="1"/>
</dbReference>
<evidence type="ECO:0000259" key="4">
    <source>
        <dbReference type="PROSITE" id="PS50893"/>
    </source>
</evidence>
<dbReference type="PANTHER" id="PTHR24220:SF689">
    <property type="entry name" value="LIPOPROTEIN-RELEASING SYSTEM ATP-BINDING PROTEIN LOLD"/>
    <property type="match status" value="1"/>
</dbReference>
<evidence type="ECO:0000313" key="6">
    <source>
        <dbReference type="Proteomes" id="UP000754821"/>
    </source>
</evidence>
<keyword evidence="3 5" id="KW-0067">ATP-binding</keyword>
<keyword evidence="2" id="KW-0547">Nucleotide-binding</keyword>
<reference evidence="5 6" key="1">
    <citation type="submission" date="2020-07" db="EMBL/GenBank/DDBJ databases">
        <title>Halophilic bacteria isolated from french cheeses.</title>
        <authorList>
            <person name="Kothe C.I."/>
            <person name="Farah-Kraiem B."/>
            <person name="Renault P."/>
            <person name="Dridi B."/>
        </authorList>
    </citation>
    <scope>NUCLEOTIDE SEQUENCE [LARGE SCALE GENOMIC DNA]</scope>
    <source>
        <strain evidence="5 6">FME16</strain>
    </source>
</reference>
<protein>
    <submittedName>
        <fullName evidence="5">ATP-binding cassette domain-containing protein</fullName>
    </submittedName>
</protein>
<dbReference type="Pfam" id="PF00005">
    <property type="entry name" value="ABC_tran"/>
    <property type="match status" value="1"/>
</dbReference>
<dbReference type="PROSITE" id="PS50893">
    <property type="entry name" value="ABC_TRANSPORTER_2"/>
    <property type="match status" value="1"/>
</dbReference>
<accession>A0ABR9FFY3</accession>
<comment type="caution">
    <text evidence="5">The sequence shown here is derived from an EMBL/GenBank/DDBJ whole genome shotgun (WGS) entry which is preliminary data.</text>
</comment>
<sequence>MLNLKELRVARGEGDERHEVYLPELALISGQVAAIVGPSGCGKSTLLEAIGLLLAPSTLQSYSLGKAKTDVAALLHNRNENTLASIRSKDIGFLLQNGGLLPYLSVRDNITLPRRLLGLPASSERIQHACAKLRLDALLDKRPSALSIGERQRTAFVRAMAHEPQVLLADEPTAALDPYAGAQLFDLMVSLVKELDMAALVVSHDYTLVDQFKLPRLAASLTPEGCCFAFAQ</sequence>
<name>A0ABR9FFY3_9GAMM</name>
<dbReference type="EMBL" id="RRZC01000021">
    <property type="protein sequence ID" value="MBE0404944.1"/>
    <property type="molecule type" value="Genomic_DNA"/>
</dbReference>
<dbReference type="InterPro" id="IPR003593">
    <property type="entry name" value="AAA+_ATPase"/>
</dbReference>
<dbReference type="InterPro" id="IPR003439">
    <property type="entry name" value="ABC_transporter-like_ATP-bd"/>
</dbReference>
<evidence type="ECO:0000256" key="1">
    <source>
        <dbReference type="ARBA" id="ARBA00005417"/>
    </source>
</evidence>